<name>A0AAN0K741_9ACTN</name>
<evidence type="ECO:0000313" key="5">
    <source>
        <dbReference type="EMBL" id="BEH02596.1"/>
    </source>
</evidence>
<dbReference type="RefSeq" id="WP_286264370.1">
    <property type="nucleotide sequence ID" value="NZ_AP028056.1"/>
</dbReference>
<accession>A0AAN0K741</accession>
<dbReference type="GO" id="GO:0016757">
    <property type="term" value="F:glycosyltransferase activity"/>
    <property type="evidence" value="ECO:0007669"/>
    <property type="project" value="UniProtKB-KW"/>
</dbReference>
<comment type="pathway">
    <text evidence="1">Cell wall biogenesis; cell wall polysaccharide biosynthesis.</text>
</comment>
<sequence>MEVRGIVSAPTEADLPRVSGPAWQLITGSRGASAQRNAALDLVPADTDVVFFFDDDTIPRADYIARTCEFFASNPGVIATTGTLLADGAGEKREVPLEEAVALLDLSWETTPADSPTTGVEHFELYGCNAAVRWTAARDLRFDERLPLYSWLEDFDLARQLLVRGEIRKLREAVAVHRGSDSGGRTAHLRFGYSQVANPLWLLEKGTFTKRLVARVMLRPMAMNVILAPIPGQRYAMRRQRLIGNCLALWDDMKGGGHATPERILDLR</sequence>
<keyword evidence="6" id="KW-1185">Reference proteome</keyword>
<evidence type="ECO:0000256" key="2">
    <source>
        <dbReference type="ARBA" id="ARBA00006739"/>
    </source>
</evidence>
<dbReference type="AlphaFoldDB" id="A0AAN0K741"/>
<keyword evidence="4" id="KW-0808">Transferase</keyword>
<comment type="similarity">
    <text evidence="2">Belongs to the glycosyltransferase 2 family.</text>
</comment>
<reference evidence="5" key="1">
    <citation type="journal article" date="2024" name="Int. J. Syst. Evol. Microbiol.">
        <title>Brooklawnia propionicigenes sp. nov., a facultatively anaerobic, propionate-producing bacterium isolated from a methanogenic reactor treating waste from cattle farms.</title>
        <authorList>
            <person name="Akita Y."/>
            <person name="Ueki A."/>
            <person name="Tonouchi A."/>
            <person name="Sugawara Y."/>
            <person name="Honma S."/>
            <person name="Kaku N."/>
            <person name="Ueki K."/>
        </authorList>
    </citation>
    <scope>NUCLEOTIDE SEQUENCE</scope>
    <source>
        <strain evidence="5">SH051</strain>
    </source>
</reference>
<proteinExistence type="inferred from homology"/>
<protein>
    <submittedName>
        <fullName evidence="5">Glycosyltransferase</fullName>
    </submittedName>
</protein>
<dbReference type="PANTHER" id="PTHR43179">
    <property type="entry name" value="RHAMNOSYLTRANSFERASE WBBL"/>
    <property type="match status" value="1"/>
</dbReference>
<evidence type="ECO:0000256" key="1">
    <source>
        <dbReference type="ARBA" id="ARBA00004776"/>
    </source>
</evidence>
<keyword evidence="3" id="KW-0328">Glycosyltransferase</keyword>
<evidence type="ECO:0000313" key="6">
    <source>
        <dbReference type="Proteomes" id="UP001431656"/>
    </source>
</evidence>
<evidence type="ECO:0000256" key="3">
    <source>
        <dbReference type="ARBA" id="ARBA00022676"/>
    </source>
</evidence>
<organism evidence="5 6">
    <name type="scientific">Brooklawnia propionicigenes</name>
    <dbReference type="NCBI Taxonomy" id="3041175"/>
    <lineage>
        <taxon>Bacteria</taxon>
        <taxon>Bacillati</taxon>
        <taxon>Actinomycetota</taxon>
        <taxon>Actinomycetes</taxon>
        <taxon>Propionibacteriales</taxon>
        <taxon>Propionibacteriaceae</taxon>
        <taxon>Brooklawnia</taxon>
    </lineage>
</organism>
<dbReference type="Proteomes" id="UP001431656">
    <property type="component" value="Chromosome"/>
</dbReference>
<dbReference type="EMBL" id="AP028056">
    <property type="protein sequence ID" value="BEH02596.1"/>
    <property type="molecule type" value="Genomic_DNA"/>
</dbReference>
<dbReference type="CDD" id="cd00761">
    <property type="entry name" value="Glyco_tranf_GTA_type"/>
    <property type="match status" value="1"/>
</dbReference>
<dbReference type="PANTHER" id="PTHR43179:SF12">
    <property type="entry name" value="GALACTOFURANOSYLTRANSFERASE GLFT2"/>
    <property type="match status" value="1"/>
</dbReference>
<dbReference type="KEGG" id="broo:brsh051_18770"/>
<gene>
    <name evidence="5" type="ORF">brsh051_18770</name>
</gene>
<dbReference type="InterPro" id="IPR029044">
    <property type="entry name" value="Nucleotide-diphossugar_trans"/>
</dbReference>
<dbReference type="SUPFAM" id="SSF53448">
    <property type="entry name" value="Nucleotide-diphospho-sugar transferases"/>
    <property type="match status" value="1"/>
</dbReference>
<evidence type="ECO:0000256" key="4">
    <source>
        <dbReference type="ARBA" id="ARBA00022679"/>
    </source>
</evidence>
<dbReference type="Gene3D" id="3.90.550.10">
    <property type="entry name" value="Spore Coat Polysaccharide Biosynthesis Protein SpsA, Chain A"/>
    <property type="match status" value="1"/>
</dbReference>